<dbReference type="Proteomes" id="UP001357485">
    <property type="component" value="Unassembled WGS sequence"/>
</dbReference>
<proteinExistence type="predicted"/>
<gene>
    <name evidence="2" type="ORF">LTR16_001324</name>
</gene>
<evidence type="ECO:0000313" key="3">
    <source>
        <dbReference type="Proteomes" id="UP001357485"/>
    </source>
</evidence>
<feature type="compositionally biased region" description="Low complexity" evidence="1">
    <location>
        <begin position="52"/>
        <end position="67"/>
    </location>
</feature>
<organism evidence="2 3">
    <name type="scientific">Cryomyces antarcticus</name>
    <dbReference type="NCBI Taxonomy" id="329879"/>
    <lineage>
        <taxon>Eukaryota</taxon>
        <taxon>Fungi</taxon>
        <taxon>Dikarya</taxon>
        <taxon>Ascomycota</taxon>
        <taxon>Pezizomycotina</taxon>
        <taxon>Dothideomycetes</taxon>
        <taxon>Dothideomycetes incertae sedis</taxon>
        <taxon>Cryomyces</taxon>
    </lineage>
</organism>
<name>A0ABR0LQA7_9PEZI</name>
<comment type="caution">
    <text evidence="2">The sequence shown here is derived from an EMBL/GenBank/DDBJ whole genome shotgun (WGS) entry which is preliminary data.</text>
</comment>
<dbReference type="EMBL" id="JAVRRA010016478">
    <property type="protein sequence ID" value="KAK5201825.1"/>
    <property type="molecule type" value="Genomic_DNA"/>
</dbReference>
<accession>A0ABR0LQA7</accession>
<sequence length="169" mass="17449">LPNHNQSPGSAQSQQLLSHINLPPHTNGIPNPNQMPPGARTPGPNGAHNFVSPNLSLLNLGSNPHPNAQMSLNGSPHISGLANGPMAGHTPSPAQAHMQAPPMQMQLSQHGTNSSAASVNTSPNATNKRRRVSTVKVEDDGGGGDIPNGVPTAKVKQSPRVPNKRKGGN</sequence>
<feature type="compositionally biased region" description="Low complexity" evidence="1">
    <location>
        <begin position="93"/>
        <end position="106"/>
    </location>
</feature>
<evidence type="ECO:0000256" key="1">
    <source>
        <dbReference type="SAM" id="MobiDB-lite"/>
    </source>
</evidence>
<feature type="region of interest" description="Disordered" evidence="1">
    <location>
        <begin position="20"/>
        <end position="169"/>
    </location>
</feature>
<feature type="compositionally biased region" description="Polar residues" evidence="1">
    <location>
        <begin position="107"/>
        <end position="126"/>
    </location>
</feature>
<protein>
    <submittedName>
        <fullName evidence="2">Uncharacterized protein</fullName>
    </submittedName>
</protein>
<feature type="non-terminal residue" evidence="2">
    <location>
        <position position="1"/>
    </location>
</feature>
<keyword evidence="3" id="KW-1185">Reference proteome</keyword>
<reference evidence="2 3" key="1">
    <citation type="submission" date="2023-08" db="EMBL/GenBank/DDBJ databases">
        <title>Black Yeasts Isolated from many extreme environments.</title>
        <authorList>
            <person name="Coleine C."/>
            <person name="Stajich J.E."/>
            <person name="Selbmann L."/>
        </authorList>
    </citation>
    <scope>NUCLEOTIDE SEQUENCE [LARGE SCALE GENOMIC DNA]</scope>
    <source>
        <strain evidence="2 3">CCFEE 536</strain>
    </source>
</reference>
<evidence type="ECO:0000313" key="2">
    <source>
        <dbReference type="EMBL" id="KAK5201825.1"/>
    </source>
</evidence>